<dbReference type="Pfam" id="PF03107">
    <property type="entry name" value="C1_2"/>
    <property type="match status" value="1"/>
</dbReference>
<dbReference type="PANTHER" id="PTHR13871">
    <property type="entry name" value="THIOREDOXIN"/>
    <property type="match status" value="1"/>
</dbReference>
<dbReference type="EMBL" id="JXTC01000021">
    <property type="protein sequence ID" value="PON98964.1"/>
    <property type="molecule type" value="Genomic_DNA"/>
</dbReference>
<dbReference type="Proteomes" id="UP000237000">
    <property type="component" value="Unassembled WGS sequence"/>
</dbReference>
<dbReference type="EC" id="1.8.1.8" evidence="1"/>
<dbReference type="FunCoup" id="A0A2P5FMF6">
    <property type="interactions" value="653"/>
</dbReference>
<dbReference type="Gene3D" id="3.40.30.10">
    <property type="entry name" value="Glutaredoxin"/>
    <property type="match status" value="3"/>
</dbReference>
<keyword evidence="10" id="KW-1185">Reference proteome</keyword>
<evidence type="ECO:0000313" key="9">
    <source>
        <dbReference type="EMBL" id="PON98964.1"/>
    </source>
</evidence>
<comment type="similarity">
    <text evidence="5">Belongs to the nucleoredoxin family.</text>
</comment>
<comment type="catalytic activity">
    <reaction evidence="7">
        <text>[protein]-dithiol + NADP(+) = [protein]-disulfide + NADPH + H(+)</text>
        <dbReference type="Rhea" id="RHEA:18753"/>
        <dbReference type="Rhea" id="RHEA-COMP:10593"/>
        <dbReference type="Rhea" id="RHEA-COMP:10594"/>
        <dbReference type="ChEBI" id="CHEBI:15378"/>
        <dbReference type="ChEBI" id="CHEBI:29950"/>
        <dbReference type="ChEBI" id="CHEBI:50058"/>
        <dbReference type="ChEBI" id="CHEBI:57783"/>
        <dbReference type="ChEBI" id="CHEBI:58349"/>
        <dbReference type="EC" id="1.8.1.8"/>
    </reaction>
</comment>
<dbReference type="PANTHER" id="PTHR13871:SF96">
    <property type="entry name" value="THIOREDOXIN DOMAIN-CONTAINING PROTEIN"/>
    <property type="match status" value="1"/>
</dbReference>
<evidence type="ECO:0000256" key="2">
    <source>
        <dbReference type="ARBA" id="ARBA00022737"/>
    </source>
</evidence>
<dbReference type="InterPro" id="IPR017937">
    <property type="entry name" value="Thioredoxin_CS"/>
</dbReference>
<comment type="catalytic activity">
    <reaction evidence="6">
        <text>[protein]-dithiol + NAD(+) = [protein]-disulfide + NADH + H(+)</text>
        <dbReference type="Rhea" id="RHEA:18749"/>
        <dbReference type="Rhea" id="RHEA-COMP:10593"/>
        <dbReference type="Rhea" id="RHEA-COMP:10594"/>
        <dbReference type="ChEBI" id="CHEBI:15378"/>
        <dbReference type="ChEBI" id="CHEBI:29950"/>
        <dbReference type="ChEBI" id="CHEBI:50058"/>
        <dbReference type="ChEBI" id="CHEBI:57540"/>
        <dbReference type="ChEBI" id="CHEBI:57945"/>
        <dbReference type="EC" id="1.8.1.8"/>
    </reaction>
</comment>
<keyword evidence="4" id="KW-0520">NAD</keyword>
<dbReference type="InterPro" id="IPR012336">
    <property type="entry name" value="Thioredoxin-like_fold"/>
</dbReference>
<feature type="domain" description="Thioredoxin" evidence="8">
    <location>
        <begin position="325"/>
        <end position="489"/>
    </location>
</feature>
<evidence type="ECO:0000256" key="1">
    <source>
        <dbReference type="ARBA" id="ARBA00012612"/>
    </source>
</evidence>
<dbReference type="GO" id="GO:0004791">
    <property type="term" value="F:thioredoxin-disulfide reductase (NADPH) activity"/>
    <property type="evidence" value="ECO:0007669"/>
    <property type="project" value="InterPro"/>
</dbReference>
<sequence length="570" mass="63963">MATGIVNNGVTHDLSALFSSDGRDFLVRNNGDQVKISSLKGKTVGLYFSASWCGPCHRFTPKLVEVYNEVASKGEFEVVFVSSDTDNESFNGYFSKMPWLAVPFSDADTVKRLEELFEVSGIPSLVIIDSNGKVSTEDGTSIVIEHGGDGYPFTRERIDFLKEQEEAAKRNQTLSSILVSTSRDYLLSKDGNQVPVSELEGKTVGLYFSVTSDDSCLEFTTTLVDVYNTLKERGDKFEVVFLSLDDEDEEFKQGFETMPWLALPFKDKNVEKLTRYFELSAIPTLVIIGPDGKTLNPNVAELIEEHGIGAYPFTPEKISELAEIAKAKEEAQTLESLLVSGDQDFVIGKNGSKVPVSELVGKNILLYFSAHWCPPCRAFTPQLIKTYHDIKAKDDAFEVIFISSDSDQSSFDEYYSSMPWLALPYGDSRKKHLNRIFKVEGIPSAIAIGPSGRTVTKEARNLVSVHGSNAYPFTEEQLKHLEEQDEEKAKGWPEKLKHDLHAEHELTRTRRRVYSCDACHETGYKWSYYCKECDFDLHPNCALEKNEEEEKDDPNGKEGWVCEGDVCCKV</sequence>
<feature type="domain" description="Thioredoxin" evidence="8">
    <location>
        <begin position="6"/>
        <end position="163"/>
    </location>
</feature>
<reference evidence="10" key="1">
    <citation type="submission" date="2016-06" db="EMBL/GenBank/DDBJ databases">
        <title>Parallel loss of symbiosis genes in relatives of nitrogen-fixing non-legume Parasponia.</title>
        <authorList>
            <person name="Van Velzen R."/>
            <person name="Holmer R."/>
            <person name="Bu F."/>
            <person name="Rutten L."/>
            <person name="Van Zeijl A."/>
            <person name="Liu W."/>
            <person name="Santuari L."/>
            <person name="Cao Q."/>
            <person name="Sharma T."/>
            <person name="Shen D."/>
            <person name="Roswanjaya Y."/>
            <person name="Wardhani T."/>
            <person name="Kalhor M.S."/>
            <person name="Jansen J."/>
            <person name="Van den Hoogen J."/>
            <person name="Gungor B."/>
            <person name="Hartog M."/>
            <person name="Hontelez J."/>
            <person name="Verver J."/>
            <person name="Yang W.-C."/>
            <person name="Schijlen E."/>
            <person name="Repin R."/>
            <person name="Schilthuizen M."/>
            <person name="Schranz E."/>
            <person name="Heidstra R."/>
            <person name="Miyata K."/>
            <person name="Fedorova E."/>
            <person name="Kohlen W."/>
            <person name="Bisseling T."/>
            <person name="Smit S."/>
            <person name="Geurts R."/>
        </authorList>
    </citation>
    <scope>NUCLEOTIDE SEQUENCE [LARGE SCALE GENOMIC DNA]</scope>
    <source>
        <strain evidence="10">cv. RG33-2</strain>
    </source>
</reference>
<dbReference type="InterPro" id="IPR036249">
    <property type="entry name" value="Thioredoxin-like_sf"/>
</dbReference>
<evidence type="ECO:0000256" key="5">
    <source>
        <dbReference type="ARBA" id="ARBA00025782"/>
    </source>
</evidence>
<dbReference type="CDD" id="cd03009">
    <property type="entry name" value="TryX_like_TryX_NRX"/>
    <property type="match status" value="2"/>
</dbReference>
<organism evidence="9 10">
    <name type="scientific">Trema orientale</name>
    <name type="common">Charcoal tree</name>
    <name type="synonym">Celtis orientalis</name>
    <dbReference type="NCBI Taxonomy" id="63057"/>
    <lineage>
        <taxon>Eukaryota</taxon>
        <taxon>Viridiplantae</taxon>
        <taxon>Streptophyta</taxon>
        <taxon>Embryophyta</taxon>
        <taxon>Tracheophyta</taxon>
        <taxon>Spermatophyta</taxon>
        <taxon>Magnoliopsida</taxon>
        <taxon>eudicotyledons</taxon>
        <taxon>Gunneridae</taxon>
        <taxon>Pentapetalae</taxon>
        <taxon>rosids</taxon>
        <taxon>fabids</taxon>
        <taxon>Rosales</taxon>
        <taxon>Cannabaceae</taxon>
        <taxon>Trema</taxon>
    </lineage>
</organism>
<evidence type="ECO:0000256" key="7">
    <source>
        <dbReference type="ARBA" id="ARBA00047804"/>
    </source>
</evidence>
<dbReference type="AlphaFoldDB" id="A0A2P5FMF6"/>
<dbReference type="OrthoDB" id="409136at2759"/>
<comment type="caution">
    <text evidence="9">The sequence shown here is derived from an EMBL/GenBank/DDBJ whole genome shotgun (WGS) entry which is preliminary data.</text>
</comment>
<dbReference type="InterPro" id="IPR052259">
    <property type="entry name" value="Nucleoredoxin-like"/>
</dbReference>
<dbReference type="SUPFAM" id="SSF57889">
    <property type="entry name" value="Cysteine-rich domain"/>
    <property type="match status" value="1"/>
</dbReference>
<dbReference type="InterPro" id="IPR004146">
    <property type="entry name" value="DC1"/>
</dbReference>
<evidence type="ECO:0000256" key="3">
    <source>
        <dbReference type="ARBA" id="ARBA00023002"/>
    </source>
</evidence>
<protein>
    <recommendedName>
        <fullName evidence="1">protein-disulfide reductase</fullName>
        <ecNumber evidence="1">1.8.1.8</ecNumber>
    </recommendedName>
</protein>
<gene>
    <name evidence="9" type="ORF">TorRG33x02_052010</name>
</gene>
<evidence type="ECO:0000259" key="8">
    <source>
        <dbReference type="PROSITE" id="PS51352"/>
    </source>
</evidence>
<dbReference type="PROSITE" id="PS51352">
    <property type="entry name" value="THIOREDOXIN_2"/>
    <property type="match status" value="2"/>
</dbReference>
<name>A0A2P5FMF6_TREOI</name>
<dbReference type="SUPFAM" id="SSF52833">
    <property type="entry name" value="Thioredoxin-like"/>
    <property type="match status" value="3"/>
</dbReference>
<evidence type="ECO:0000256" key="4">
    <source>
        <dbReference type="ARBA" id="ARBA00023027"/>
    </source>
</evidence>
<dbReference type="InterPro" id="IPR013766">
    <property type="entry name" value="Thioredoxin_domain"/>
</dbReference>
<dbReference type="Pfam" id="PF13905">
    <property type="entry name" value="Thioredoxin_8"/>
    <property type="match status" value="3"/>
</dbReference>
<dbReference type="InParanoid" id="A0A2P5FMF6"/>
<keyword evidence="3" id="KW-0560">Oxidoreductase</keyword>
<evidence type="ECO:0000256" key="6">
    <source>
        <dbReference type="ARBA" id="ARBA00047388"/>
    </source>
</evidence>
<accession>A0A2P5FMF6</accession>
<keyword evidence="2" id="KW-0677">Repeat</keyword>
<evidence type="ECO:0000313" key="10">
    <source>
        <dbReference type="Proteomes" id="UP000237000"/>
    </source>
</evidence>
<dbReference type="InterPro" id="IPR045870">
    <property type="entry name" value="TryX_NRX_thioredoxin_dom"/>
</dbReference>
<dbReference type="InterPro" id="IPR046349">
    <property type="entry name" value="C1-like_sf"/>
</dbReference>
<proteinExistence type="inferred from homology"/>
<dbReference type="PROSITE" id="PS00194">
    <property type="entry name" value="THIOREDOXIN_1"/>
    <property type="match status" value="1"/>
</dbReference>